<dbReference type="SUPFAM" id="SSF57850">
    <property type="entry name" value="RING/U-box"/>
    <property type="match status" value="1"/>
</dbReference>
<keyword evidence="1" id="KW-0399">Innate immunity</keyword>
<keyword evidence="4" id="KW-0862">Zinc</keyword>
<dbReference type="AlphaFoldDB" id="A0A444U574"/>
<feature type="coiled-coil region" evidence="7">
    <location>
        <begin position="305"/>
        <end position="342"/>
    </location>
</feature>
<evidence type="ECO:0000259" key="10">
    <source>
        <dbReference type="PROSITE" id="PS50188"/>
    </source>
</evidence>
<dbReference type="SUPFAM" id="SSF49899">
    <property type="entry name" value="Concanavalin A-like lectins/glucanases"/>
    <property type="match status" value="1"/>
</dbReference>
<dbReference type="Gene3D" id="3.30.160.60">
    <property type="entry name" value="Classic Zinc Finger"/>
    <property type="match status" value="1"/>
</dbReference>
<dbReference type="InterPro" id="IPR058030">
    <property type="entry name" value="TRIM8/14/16/25/29/45/65_CC"/>
</dbReference>
<evidence type="ECO:0000256" key="6">
    <source>
        <dbReference type="PROSITE-ProRule" id="PRU00175"/>
    </source>
</evidence>
<feature type="domain" description="RING-type" evidence="9">
    <location>
        <begin position="109"/>
        <end position="153"/>
    </location>
</feature>
<dbReference type="InterPro" id="IPR006574">
    <property type="entry name" value="PRY"/>
</dbReference>
<dbReference type="Pfam" id="PF25600">
    <property type="entry name" value="TRIM_CC"/>
    <property type="match status" value="1"/>
</dbReference>
<dbReference type="InterPro" id="IPR001841">
    <property type="entry name" value="Znf_RING"/>
</dbReference>
<keyword evidence="5" id="KW-0391">Immunity</keyword>
<feature type="domain" description="B30.2/SPRY" evidence="10">
    <location>
        <begin position="421"/>
        <end position="611"/>
    </location>
</feature>
<dbReference type="PANTHER" id="PTHR25465">
    <property type="entry name" value="B-BOX DOMAIN CONTAINING"/>
    <property type="match status" value="1"/>
</dbReference>
<evidence type="ECO:0000313" key="12">
    <source>
        <dbReference type="Proteomes" id="UP000289886"/>
    </source>
</evidence>
<dbReference type="SMART" id="SM00449">
    <property type="entry name" value="SPRY"/>
    <property type="match status" value="1"/>
</dbReference>
<dbReference type="InterPro" id="IPR043136">
    <property type="entry name" value="B30.2/SPRY_sf"/>
</dbReference>
<dbReference type="SMART" id="SM00184">
    <property type="entry name" value="RING"/>
    <property type="match status" value="1"/>
</dbReference>
<proteinExistence type="predicted"/>
<evidence type="ECO:0000256" key="7">
    <source>
        <dbReference type="SAM" id="Coils"/>
    </source>
</evidence>
<protein>
    <submittedName>
        <fullName evidence="11">Tripartite motif-containing protein 65</fullName>
    </submittedName>
</protein>
<comment type="caution">
    <text evidence="11">The sequence shown here is derived from an EMBL/GenBank/DDBJ whole genome shotgun (WGS) entry which is preliminary data.</text>
</comment>
<evidence type="ECO:0000256" key="4">
    <source>
        <dbReference type="ARBA" id="ARBA00022833"/>
    </source>
</evidence>
<dbReference type="PANTHER" id="PTHR25465:SF14">
    <property type="entry name" value="E3 UBIQUITIN-PROTEIN LIGASE TRIM65"/>
    <property type="match status" value="1"/>
</dbReference>
<dbReference type="PROSITE" id="PS00518">
    <property type="entry name" value="ZF_RING_1"/>
    <property type="match status" value="1"/>
</dbReference>
<organism evidence="11 12">
    <name type="scientific">Acipenser ruthenus</name>
    <name type="common">Sterlet sturgeon</name>
    <dbReference type="NCBI Taxonomy" id="7906"/>
    <lineage>
        <taxon>Eukaryota</taxon>
        <taxon>Metazoa</taxon>
        <taxon>Chordata</taxon>
        <taxon>Craniata</taxon>
        <taxon>Vertebrata</taxon>
        <taxon>Euteleostomi</taxon>
        <taxon>Actinopterygii</taxon>
        <taxon>Chondrostei</taxon>
        <taxon>Acipenseriformes</taxon>
        <taxon>Acipenseridae</taxon>
        <taxon>Acipenser</taxon>
    </lineage>
</organism>
<dbReference type="PRINTS" id="PR01407">
    <property type="entry name" value="BUTYPHLNCDUF"/>
</dbReference>
<evidence type="ECO:0000259" key="9">
    <source>
        <dbReference type="PROSITE" id="PS50089"/>
    </source>
</evidence>
<evidence type="ECO:0000313" key="11">
    <source>
        <dbReference type="EMBL" id="RXM30363.1"/>
    </source>
</evidence>
<dbReference type="Pfam" id="PF15227">
    <property type="entry name" value="zf-C3HC4_4"/>
    <property type="match status" value="1"/>
</dbReference>
<reference evidence="11 12" key="1">
    <citation type="submission" date="2019-01" db="EMBL/GenBank/DDBJ databases">
        <title>Draft Genome and Complete Hox-Cluster Characterization of the Sterlet Sturgeon (Acipenser ruthenus).</title>
        <authorList>
            <person name="Wei Q."/>
        </authorList>
    </citation>
    <scope>NUCLEOTIDE SEQUENCE [LARGE SCALE GENOMIC DNA]</scope>
    <source>
        <strain evidence="11">WHYD16114868_AA</strain>
        <tissue evidence="11">Blood</tissue>
    </source>
</reference>
<keyword evidence="3 6" id="KW-0863">Zinc-finger</keyword>
<dbReference type="InterPro" id="IPR003879">
    <property type="entry name" value="Butyrophylin_SPRY"/>
</dbReference>
<dbReference type="InterPro" id="IPR017907">
    <property type="entry name" value="Znf_RING_CS"/>
</dbReference>
<dbReference type="PROSITE" id="PS50089">
    <property type="entry name" value="ZF_RING_2"/>
    <property type="match status" value="1"/>
</dbReference>
<dbReference type="Proteomes" id="UP000289886">
    <property type="component" value="Unassembled WGS sequence"/>
</dbReference>
<dbReference type="EMBL" id="SCEB01215286">
    <property type="protein sequence ID" value="RXM30363.1"/>
    <property type="molecule type" value="Genomic_DNA"/>
</dbReference>
<feature type="compositionally biased region" description="Polar residues" evidence="8">
    <location>
        <begin position="24"/>
        <end position="52"/>
    </location>
</feature>
<dbReference type="GO" id="GO:0045087">
    <property type="term" value="P:innate immune response"/>
    <property type="evidence" value="ECO:0007669"/>
    <property type="project" value="UniProtKB-KW"/>
</dbReference>
<evidence type="ECO:0000256" key="2">
    <source>
        <dbReference type="ARBA" id="ARBA00022723"/>
    </source>
</evidence>
<dbReference type="Gene3D" id="2.60.120.920">
    <property type="match status" value="1"/>
</dbReference>
<dbReference type="InterPro" id="IPR051051">
    <property type="entry name" value="E3_ubiq-ligase_TRIM/RNF"/>
</dbReference>
<name>A0A444U574_ACIRT</name>
<feature type="coiled-coil region" evidence="7">
    <location>
        <begin position="247"/>
        <end position="274"/>
    </location>
</feature>
<dbReference type="GO" id="GO:0005737">
    <property type="term" value="C:cytoplasm"/>
    <property type="evidence" value="ECO:0007669"/>
    <property type="project" value="UniProtKB-ARBA"/>
</dbReference>
<dbReference type="PROSITE" id="PS50188">
    <property type="entry name" value="B302_SPRY"/>
    <property type="match status" value="1"/>
</dbReference>
<evidence type="ECO:0000256" key="8">
    <source>
        <dbReference type="SAM" id="MobiDB-lite"/>
    </source>
</evidence>
<dbReference type="Pfam" id="PF00622">
    <property type="entry name" value="SPRY"/>
    <property type="match status" value="1"/>
</dbReference>
<dbReference type="InterPro" id="IPR013083">
    <property type="entry name" value="Znf_RING/FYVE/PHD"/>
</dbReference>
<keyword evidence="2" id="KW-0479">Metal-binding</keyword>
<evidence type="ECO:0000256" key="5">
    <source>
        <dbReference type="ARBA" id="ARBA00022859"/>
    </source>
</evidence>
<accession>A0A444U574</accession>
<feature type="region of interest" description="Disordered" evidence="8">
    <location>
        <begin position="1"/>
        <end position="52"/>
    </location>
</feature>
<gene>
    <name evidence="11" type="ORF">EOD39_7968</name>
</gene>
<dbReference type="GO" id="GO:0008270">
    <property type="term" value="F:zinc ion binding"/>
    <property type="evidence" value="ECO:0007669"/>
    <property type="project" value="UniProtKB-KW"/>
</dbReference>
<evidence type="ECO:0000256" key="3">
    <source>
        <dbReference type="ARBA" id="ARBA00022771"/>
    </source>
</evidence>
<dbReference type="Pfam" id="PF13765">
    <property type="entry name" value="PRY"/>
    <property type="match status" value="1"/>
</dbReference>
<keyword evidence="12" id="KW-1185">Reference proteome</keyword>
<dbReference type="InterPro" id="IPR001870">
    <property type="entry name" value="B30.2/SPRY"/>
</dbReference>
<sequence length="611" mass="68586">MPPRKHKKCTLVTVKNHAEKAHATSATPDASSESDTASPLPQTCPPSSSTVAVSAQHPPVSLALPRPAVIPDSMATPQVFAEVESLLPLSFNKRKKRKGLFTAMDNLDCAICLDLYKTPVTIPCGHNFCMKCISEHWDKAGKEEKESACPQCRRSFQSRPELKKNIDLSDLVDKKRKEDSVKSLGPPSVSRAATGLCSRHGKAMDLYCEVDKMCICCACVIKECSTHKKVLVEDERKGRETKLIKNSKKVDLQIELTEKNIAELKENIDTAKALSECTAEWLSNKFCQLLKNVKQCQEAMAHYVEQEKGRELSRAEENLHQLEQSAETLKKHREQTEALLKKQDDVQFLQESQFIEQPPLKEVPLTVTLDLDAKMTAVTDIVSKISKLVLEDLQKVTSPADTQEVQVSPKEKRCTEDISVNPAVSTKSPIGECYQAHYRPLSFDPYTAHNYIRLSCENHKAEHSSTGVQKVPAHKARFEGCCWQVLCAEGLEGGKHYWEVEVSHPWVYLGVAYSSIKRKEKDKQWYLGMNKESWSLQLNKGCCFALHGGKEERLGEHDYKRIGLFLDYPAGTLTFYGVGSKLNHLHTFHTVFSQPLYPAFWIGEGVSVTLL</sequence>
<dbReference type="InterPro" id="IPR003877">
    <property type="entry name" value="SPRY_dom"/>
</dbReference>
<evidence type="ECO:0000256" key="1">
    <source>
        <dbReference type="ARBA" id="ARBA00022588"/>
    </source>
</evidence>
<dbReference type="SUPFAM" id="SSF57845">
    <property type="entry name" value="B-box zinc-binding domain"/>
    <property type="match status" value="1"/>
</dbReference>
<keyword evidence="7" id="KW-0175">Coiled coil</keyword>
<dbReference type="InterPro" id="IPR013320">
    <property type="entry name" value="ConA-like_dom_sf"/>
</dbReference>
<dbReference type="SMART" id="SM00589">
    <property type="entry name" value="PRY"/>
    <property type="match status" value="1"/>
</dbReference>
<dbReference type="Gene3D" id="3.30.40.10">
    <property type="entry name" value="Zinc/RING finger domain, C3HC4 (zinc finger)"/>
    <property type="match status" value="1"/>
</dbReference>